<evidence type="ECO:0000256" key="1">
    <source>
        <dbReference type="SAM" id="MobiDB-lite"/>
    </source>
</evidence>
<feature type="region of interest" description="Disordered" evidence="1">
    <location>
        <begin position="1"/>
        <end position="25"/>
    </location>
</feature>
<evidence type="ECO:0000313" key="3">
    <source>
        <dbReference type="Proteomes" id="UP000186817"/>
    </source>
</evidence>
<feature type="compositionally biased region" description="Polar residues" evidence="1">
    <location>
        <begin position="162"/>
        <end position="172"/>
    </location>
</feature>
<feature type="region of interest" description="Disordered" evidence="1">
    <location>
        <begin position="136"/>
        <end position="179"/>
    </location>
</feature>
<feature type="compositionally biased region" description="Low complexity" evidence="1">
    <location>
        <begin position="248"/>
        <end position="265"/>
    </location>
</feature>
<proteinExistence type="predicted"/>
<dbReference type="AlphaFoldDB" id="A0A1Q9CW13"/>
<reference evidence="2 3" key="1">
    <citation type="submission" date="2016-02" db="EMBL/GenBank/DDBJ databases">
        <title>Genome analysis of coral dinoflagellate symbionts highlights evolutionary adaptations to a symbiotic lifestyle.</title>
        <authorList>
            <person name="Aranda M."/>
            <person name="Li Y."/>
            <person name="Liew Y.J."/>
            <person name="Baumgarten S."/>
            <person name="Simakov O."/>
            <person name="Wilson M."/>
            <person name="Piel J."/>
            <person name="Ashoor H."/>
            <person name="Bougouffa S."/>
            <person name="Bajic V.B."/>
            <person name="Ryu T."/>
            <person name="Ravasi T."/>
            <person name="Bayer T."/>
            <person name="Micklem G."/>
            <person name="Kim H."/>
            <person name="Bhak J."/>
            <person name="Lajeunesse T.C."/>
            <person name="Voolstra C.R."/>
        </authorList>
    </citation>
    <scope>NUCLEOTIDE SEQUENCE [LARGE SCALE GENOMIC DNA]</scope>
    <source>
        <strain evidence="2 3">CCMP2467</strain>
    </source>
</reference>
<accession>A0A1Q9CW13</accession>
<feature type="compositionally biased region" description="Pro residues" evidence="1">
    <location>
        <begin position="144"/>
        <end position="160"/>
    </location>
</feature>
<protein>
    <submittedName>
        <fullName evidence="2">Uncharacterized protein</fullName>
    </submittedName>
</protein>
<name>A0A1Q9CW13_SYMMI</name>
<gene>
    <name evidence="2" type="ORF">AK812_SmicGene31741</name>
</gene>
<dbReference type="Proteomes" id="UP000186817">
    <property type="component" value="Unassembled WGS sequence"/>
</dbReference>
<dbReference type="OrthoDB" id="10492187at2759"/>
<feature type="region of interest" description="Disordered" evidence="1">
    <location>
        <begin position="195"/>
        <end position="300"/>
    </location>
</feature>
<sequence length="612" mass="67640">MPTLGREPPSPHARVATDETDELDIRSTKAARHWLSRPLRPAKARKQLPRLQFPSSKAVAAAATRELWWTGGSLGGVEAVSSRRGSTSTPHVGWLCALPTARKERKSLAEDSLAVQCRKSLKPSRPKRETVVQKFRPFKMGPALIPPAPPPPAMAPPPGPRESQTSSETLTGRRTARKTVTAVAEAELISAVPVAQEVVESPPEQRRESRRGSLNGGAGAEPSPSREDRDDSSEDSDMGDNMARLRKTMQSMSSMSSVVTSIKTKPNPMLERRRSSIEMPSTPNLAQLQGAAQESPSGRGRNRALRMLLRMLNLEVKTRQAQRHEQMLRWTFGAWHVQVKMKHQAKGALTAEEATAVQTAFARAAGSGGEILSESGLFWCLTDLGLTGATVLQRREVWRQVALSFGHPEPNEEGSDLLEEERLQVKKVPEGSGISQQELVLSVIPAVRHAIQELVEEDFDARRQRLCLGRGEVEVPELDALVPMEQCMQVARLMGVDIRMFARKIREKAKEGQDHGCRPDEENPSNLLLSKEFAAAAIVRCHAEVAELKPFKGAEHKFRGTAVGSECDTRLPRQAPRCLKLRLRKTGRKRRDIAKMLQAAVYNVAMVKARRD</sequence>
<feature type="compositionally biased region" description="Polar residues" evidence="1">
    <location>
        <begin position="278"/>
        <end position="296"/>
    </location>
</feature>
<evidence type="ECO:0000313" key="2">
    <source>
        <dbReference type="EMBL" id="OLP87079.1"/>
    </source>
</evidence>
<comment type="caution">
    <text evidence="2">The sequence shown here is derived from an EMBL/GenBank/DDBJ whole genome shotgun (WGS) entry which is preliminary data.</text>
</comment>
<keyword evidence="3" id="KW-1185">Reference proteome</keyword>
<organism evidence="2 3">
    <name type="scientific">Symbiodinium microadriaticum</name>
    <name type="common">Dinoflagellate</name>
    <name type="synonym">Zooxanthella microadriatica</name>
    <dbReference type="NCBI Taxonomy" id="2951"/>
    <lineage>
        <taxon>Eukaryota</taxon>
        <taxon>Sar</taxon>
        <taxon>Alveolata</taxon>
        <taxon>Dinophyceae</taxon>
        <taxon>Suessiales</taxon>
        <taxon>Symbiodiniaceae</taxon>
        <taxon>Symbiodinium</taxon>
    </lineage>
</organism>
<dbReference type="EMBL" id="LSRX01000882">
    <property type="protein sequence ID" value="OLP87079.1"/>
    <property type="molecule type" value="Genomic_DNA"/>
</dbReference>